<reference evidence="1" key="1">
    <citation type="journal article" date="2021" name="New Phytol.">
        <title>Evolutionary innovations through gain and loss of genes in the ectomycorrhizal Boletales.</title>
        <authorList>
            <person name="Wu G."/>
            <person name="Miyauchi S."/>
            <person name="Morin E."/>
            <person name="Kuo A."/>
            <person name="Drula E."/>
            <person name="Varga T."/>
            <person name="Kohler A."/>
            <person name="Feng B."/>
            <person name="Cao Y."/>
            <person name="Lipzen A."/>
            <person name="Daum C."/>
            <person name="Hundley H."/>
            <person name="Pangilinan J."/>
            <person name="Johnson J."/>
            <person name="Barry K."/>
            <person name="LaButti K."/>
            <person name="Ng V."/>
            <person name="Ahrendt S."/>
            <person name="Min B."/>
            <person name="Choi I.G."/>
            <person name="Park H."/>
            <person name="Plett J.M."/>
            <person name="Magnuson J."/>
            <person name="Spatafora J.W."/>
            <person name="Nagy L.G."/>
            <person name="Henrissat B."/>
            <person name="Grigoriev I.V."/>
            <person name="Yang Z.L."/>
            <person name="Xu J."/>
            <person name="Martin F.M."/>
        </authorList>
    </citation>
    <scope>NUCLEOTIDE SEQUENCE</scope>
    <source>
        <strain evidence="1">KUC20120723A-06</strain>
    </source>
</reference>
<comment type="caution">
    <text evidence="1">The sequence shown here is derived from an EMBL/GenBank/DDBJ whole genome shotgun (WGS) entry which is preliminary data.</text>
</comment>
<sequence length="156" mass="17906">FDTPKQAADNALDNASQSLKDLVEDIEFEEHITIVENGGDDPETEDNVDGWVDEVAMLTEEWREELLESIRPIKLILVKLRKIAFKIVHSTTLLLPAWEALLEELEMSVRLMPRDMATRWNSTFDMLDFALEYRGALDKITDRVKLGLGSFSMNEH</sequence>
<protein>
    <submittedName>
        <fullName evidence="1">Uncharacterized protein</fullName>
    </submittedName>
</protein>
<accession>A0ACB8B1M6</accession>
<gene>
    <name evidence="1" type="ORF">BV22DRAFT_1022769</name>
</gene>
<organism evidence="1 2">
    <name type="scientific">Leucogyrophana mollusca</name>
    <dbReference type="NCBI Taxonomy" id="85980"/>
    <lineage>
        <taxon>Eukaryota</taxon>
        <taxon>Fungi</taxon>
        <taxon>Dikarya</taxon>
        <taxon>Basidiomycota</taxon>
        <taxon>Agaricomycotina</taxon>
        <taxon>Agaricomycetes</taxon>
        <taxon>Agaricomycetidae</taxon>
        <taxon>Boletales</taxon>
        <taxon>Boletales incertae sedis</taxon>
        <taxon>Leucogyrophana</taxon>
    </lineage>
</organism>
<evidence type="ECO:0000313" key="2">
    <source>
        <dbReference type="Proteomes" id="UP000790709"/>
    </source>
</evidence>
<dbReference type="Proteomes" id="UP000790709">
    <property type="component" value="Unassembled WGS sequence"/>
</dbReference>
<proteinExistence type="predicted"/>
<dbReference type="EMBL" id="MU266648">
    <property type="protein sequence ID" value="KAH7919571.1"/>
    <property type="molecule type" value="Genomic_DNA"/>
</dbReference>
<keyword evidence="2" id="KW-1185">Reference proteome</keyword>
<evidence type="ECO:0000313" key="1">
    <source>
        <dbReference type="EMBL" id="KAH7919571.1"/>
    </source>
</evidence>
<feature type="non-terminal residue" evidence="1">
    <location>
        <position position="1"/>
    </location>
</feature>
<name>A0ACB8B1M6_9AGAM</name>